<dbReference type="Proteomes" id="UP000800036">
    <property type="component" value="Unassembled WGS sequence"/>
</dbReference>
<feature type="region of interest" description="Disordered" evidence="2">
    <location>
        <begin position="137"/>
        <end position="160"/>
    </location>
</feature>
<feature type="domain" description="Mtf2-like C-terminal" evidence="3">
    <location>
        <begin position="203"/>
        <end position="398"/>
    </location>
</feature>
<dbReference type="InterPro" id="IPR043837">
    <property type="entry name" value="Mtf2-like_C"/>
</dbReference>
<dbReference type="Pfam" id="PF19189">
    <property type="entry name" value="Mtf2"/>
    <property type="match status" value="1"/>
</dbReference>
<dbReference type="PANTHER" id="PTHR39468:SF1">
    <property type="entry name" value="MTF2-LIKE C-TERMINAL DOMAIN-CONTAINING PROTEIN"/>
    <property type="match status" value="1"/>
</dbReference>
<feature type="compositionally biased region" description="Basic and acidic residues" evidence="2">
    <location>
        <begin position="241"/>
        <end position="254"/>
    </location>
</feature>
<evidence type="ECO:0000256" key="2">
    <source>
        <dbReference type="SAM" id="MobiDB-lite"/>
    </source>
</evidence>
<feature type="compositionally biased region" description="Low complexity" evidence="2">
    <location>
        <begin position="522"/>
        <end position="531"/>
    </location>
</feature>
<dbReference type="OrthoDB" id="2444174at2759"/>
<feature type="region of interest" description="Disordered" evidence="2">
    <location>
        <begin position="473"/>
        <end position="542"/>
    </location>
</feature>
<gene>
    <name evidence="4" type="ORF">BU23DRAFT_559306</name>
</gene>
<dbReference type="AlphaFoldDB" id="A0A6A5URK7"/>
<reference evidence="4" key="1">
    <citation type="journal article" date="2020" name="Stud. Mycol.">
        <title>101 Dothideomycetes genomes: a test case for predicting lifestyles and emergence of pathogens.</title>
        <authorList>
            <person name="Haridas S."/>
            <person name="Albert R."/>
            <person name="Binder M."/>
            <person name="Bloem J."/>
            <person name="Labutti K."/>
            <person name="Salamov A."/>
            <person name="Andreopoulos B."/>
            <person name="Baker S."/>
            <person name="Barry K."/>
            <person name="Bills G."/>
            <person name="Bluhm B."/>
            <person name="Cannon C."/>
            <person name="Castanera R."/>
            <person name="Culley D."/>
            <person name="Daum C."/>
            <person name="Ezra D."/>
            <person name="Gonzalez J."/>
            <person name="Henrissat B."/>
            <person name="Kuo A."/>
            <person name="Liang C."/>
            <person name="Lipzen A."/>
            <person name="Lutzoni F."/>
            <person name="Magnuson J."/>
            <person name="Mondo S."/>
            <person name="Nolan M."/>
            <person name="Ohm R."/>
            <person name="Pangilinan J."/>
            <person name="Park H.-J."/>
            <person name="Ramirez L."/>
            <person name="Alfaro M."/>
            <person name="Sun H."/>
            <person name="Tritt A."/>
            <person name="Yoshinaga Y."/>
            <person name="Zwiers L.-H."/>
            <person name="Turgeon B."/>
            <person name="Goodwin S."/>
            <person name="Spatafora J."/>
            <person name="Crous P."/>
            <person name="Grigoriev I."/>
        </authorList>
    </citation>
    <scope>NUCLEOTIDE SEQUENCE</scope>
    <source>
        <strain evidence="4">CBS 107.79</strain>
    </source>
</reference>
<organism evidence="4 5">
    <name type="scientific">Bimuria novae-zelandiae CBS 107.79</name>
    <dbReference type="NCBI Taxonomy" id="1447943"/>
    <lineage>
        <taxon>Eukaryota</taxon>
        <taxon>Fungi</taxon>
        <taxon>Dikarya</taxon>
        <taxon>Ascomycota</taxon>
        <taxon>Pezizomycotina</taxon>
        <taxon>Dothideomycetes</taxon>
        <taxon>Pleosporomycetidae</taxon>
        <taxon>Pleosporales</taxon>
        <taxon>Massarineae</taxon>
        <taxon>Didymosphaeriaceae</taxon>
        <taxon>Bimuria</taxon>
    </lineage>
</organism>
<feature type="compositionally biased region" description="Basic and acidic residues" evidence="2">
    <location>
        <begin position="438"/>
        <end position="456"/>
    </location>
</feature>
<accession>A0A6A5URK7</accession>
<evidence type="ECO:0000259" key="3">
    <source>
        <dbReference type="Pfam" id="PF19189"/>
    </source>
</evidence>
<keyword evidence="1" id="KW-0175">Coiled coil</keyword>
<feature type="region of interest" description="Disordered" evidence="2">
    <location>
        <begin position="424"/>
        <end position="456"/>
    </location>
</feature>
<name>A0A6A5URK7_9PLEO</name>
<dbReference type="PANTHER" id="PTHR39468">
    <property type="entry name" value="CHROMOSOME 7, WHOLE GENOME SHOTGUN SEQUENCE"/>
    <property type="match status" value="1"/>
</dbReference>
<dbReference type="InterPro" id="IPR040009">
    <property type="entry name" value="Mtf2/C5D6.12-like"/>
</dbReference>
<feature type="coiled-coil region" evidence="1">
    <location>
        <begin position="170"/>
        <end position="200"/>
    </location>
</feature>
<protein>
    <recommendedName>
        <fullName evidence="3">Mtf2-like C-terminal domain-containing protein</fullName>
    </recommendedName>
</protein>
<sequence>MSACLCSFRALSRSRTPNPKTLTPFLYQTATIQQRNHVSRPNASTRSRPSRTEYHVPFEGEELPPMVDEATSGRQTTITGSERAAFEKLYKKFNKPQQQGWGEHELDQIADEYYEEDDDDAKDKSGASIDSLFDAVMSGKTPARAPAPRRRAADKKKSMDMQTLAWQILHPEEEEKKKKLKEEAAKKQAHIKELRTLERERVGSLLNAAPTDQALWAVLEREVLSVIRGMDLDAPSASGSFDRRLKPKGMDKNRSKAASSGTKGADLSPTDPTIVFPNYPKLLLSATHFFRTKFPASPLVFNILPAIKEIGRSSYALGASTTLYNTMIRAAFRQNHSYAQVCSLLQDMDNGGIEYDWPVAKLLEEILETHRSAETGKFGKGMQAVMKLDAINEDVEKLRAWHMAVKKRVGDFGEEMKIKGQLIRRPGGKHKTSPPTGPRDKIMVSERKAEKRGGLGRVEDVPLVEGNVPLVEESASKEQAEWMSPEVEGFMQDTVEAPVEPPTEAPIEATVPEPKEEESLSGDESSSPPSTEEIEPEKRNVQ</sequence>
<dbReference type="GO" id="GO:0005739">
    <property type="term" value="C:mitochondrion"/>
    <property type="evidence" value="ECO:0007669"/>
    <property type="project" value="InterPro"/>
</dbReference>
<evidence type="ECO:0000313" key="4">
    <source>
        <dbReference type="EMBL" id="KAF1967515.1"/>
    </source>
</evidence>
<dbReference type="EMBL" id="ML976731">
    <property type="protein sequence ID" value="KAF1967515.1"/>
    <property type="molecule type" value="Genomic_DNA"/>
</dbReference>
<evidence type="ECO:0000256" key="1">
    <source>
        <dbReference type="SAM" id="Coils"/>
    </source>
</evidence>
<keyword evidence="5" id="KW-1185">Reference proteome</keyword>
<proteinExistence type="predicted"/>
<evidence type="ECO:0000313" key="5">
    <source>
        <dbReference type="Proteomes" id="UP000800036"/>
    </source>
</evidence>
<feature type="region of interest" description="Disordered" evidence="2">
    <location>
        <begin position="238"/>
        <end position="269"/>
    </location>
</feature>